<dbReference type="GO" id="GO:0006629">
    <property type="term" value="P:lipid metabolic process"/>
    <property type="evidence" value="ECO:0007669"/>
    <property type="project" value="InterPro"/>
</dbReference>
<keyword evidence="3 7" id="KW-0732">Signal</keyword>
<comment type="similarity">
    <text evidence="1">Belongs to the glycerophosphoryl diester phosphodiesterase family.</text>
</comment>
<evidence type="ECO:0000256" key="4">
    <source>
        <dbReference type="ARBA" id="ARBA00022798"/>
    </source>
</evidence>
<keyword evidence="10" id="KW-1185">Reference proteome</keyword>
<dbReference type="Gene3D" id="3.20.20.190">
    <property type="entry name" value="Phosphatidylinositol (PI) phosphodiesterase"/>
    <property type="match status" value="1"/>
</dbReference>
<evidence type="ECO:0000256" key="3">
    <source>
        <dbReference type="ARBA" id="ARBA00022729"/>
    </source>
</evidence>
<dbReference type="CDD" id="cd08560">
    <property type="entry name" value="GDPD_EcGlpQ_like_1"/>
    <property type="match status" value="1"/>
</dbReference>
<dbReference type="GO" id="GO:0008889">
    <property type="term" value="F:glycerophosphodiester phosphodiesterase activity"/>
    <property type="evidence" value="ECO:0007669"/>
    <property type="project" value="UniProtKB-EC"/>
</dbReference>
<dbReference type="OrthoDB" id="9795622at2"/>
<evidence type="ECO:0000256" key="6">
    <source>
        <dbReference type="ARBA" id="ARBA00047512"/>
    </source>
</evidence>
<proteinExistence type="inferred from homology"/>
<dbReference type="eggNOG" id="COG0584">
    <property type="taxonomic scope" value="Bacteria"/>
</dbReference>
<dbReference type="Proteomes" id="UP000010808">
    <property type="component" value="Chromosome"/>
</dbReference>
<dbReference type="PATRIC" id="fig|1121451.3.peg.1072"/>
<sequence>MNFRKVTNYALMVGMAGLMLVGAGCAAKNSGIQVGPRPYYLVNDLNEGKLKTELKKNENAPLQRTDFSIGHRGACMQFPEHTKESYEAAARMGAGICECDVIFTKDRELVCRHSQCDLATTTNILLIPELAAKCTQPFQPAEYDENGKMIKPASAKCCTSDITLAEFKQLQGKMDASNPRARTVEEFIDATPGWRTDRYSGTGTLMTHAESIELFKKLGMKMTPELKTPSVSMPFQGDYTQQQFAQQMIDEYKAAGVDPENVFAQSFNLEDVKFWLKNDPAFGKQAVFLDDRYEDKNFDFQNPETWSPSMEELVADGVKIIAPPLWMLVTVDNGKIVPSVYAKKAKEAGLDIIAWSLERSGLLKNGGGWYYQSVKDVITKDGDTMVLLNVLADDVGVIGVFSDWPGTVTYFANKKGLK</sequence>
<reference evidence="9 10" key="1">
    <citation type="submission" date="2012-10" db="EMBL/GenBank/DDBJ databases">
        <authorList>
            <person name="Genoscope - CEA"/>
        </authorList>
    </citation>
    <scope>NUCLEOTIDE SEQUENCE [LARGE SCALE GENOMIC DNA]</scope>
    <source>
        <strain evidence="10">AM13 / DSM 14728</strain>
    </source>
</reference>
<dbReference type="EMBL" id="FO203522">
    <property type="protein sequence ID" value="CCO23095.1"/>
    <property type="molecule type" value="Genomic_DNA"/>
</dbReference>
<evidence type="ECO:0000256" key="2">
    <source>
        <dbReference type="ARBA" id="ARBA00012247"/>
    </source>
</evidence>
<keyword evidence="5" id="KW-0378">Hydrolase</keyword>
<dbReference type="InterPro" id="IPR030395">
    <property type="entry name" value="GP_PDE_dom"/>
</dbReference>
<accession>L0RA75</accession>
<dbReference type="KEGG" id="dhy:DESAM_20808"/>
<name>L0RA75_9BACT</name>
<feature type="chain" id="PRO_5003947205" description="glycerophosphodiester phosphodiesterase" evidence="7">
    <location>
        <begin position="27"/>
        <end position="418"/>
    </location>
</feature>
<dbReference type="PANTHER" id="PTHR43620:SF7">
    <property type="entry name" value="GLYCEROPHOSPHODIESTER PHOSPHODIESTERASE GDPD5-RELATED"/>
    <property type="match status" value="1"/>
</dbReference>
<feature type="domain" description="GP-PDE" evidence="8">
    <location>
        <begin position="66"/>
        <end position="389"/>
    </location>
</feature>
<keyword evidence="4" id="KW-0319">Glycerol metabolism</keyword>
<gene>
    <name evidence="9" type="ORF">DESAM_20808</name>
</gene>
<dbReference type="PROSITE" id="PS51704">
    <property type="entry name" value="GP_PDE"/>
    <property type="match status" value="1"/>
</dbReference>
<dbReference type="Pfam" id="PF03009">
    <property type="entry name" value="GDPD"/>
    <property type="match status" value="1"/>
</dbReference>
<dbReference type="InterPro" id="IPR017946">
    <property type="entry name" value="PLC-like_Pdiesterase_TIM-brl"/>
</dbReference>
<evidence type="ECO:0000259" key="8">
    <source>
        <dbReference type="PROSITE" id="PS51704"/>
    </source>
</evidence>
<dbReference type="AlphaFoldDB" id="L0RA75"/>
<feature type="signal peptide" evidence="7">
    <location>
        <begin position="1"/>
        <end position="26"/>
    </location>
</feature>
<dbReference type="STRING" id="1121451.DESAM_20808"/>
<dbReference type="EC" id="3.1.4.46" evidence="2"/>
<evidence type="ECO:0000256" key="5">
    <source>
        <dbReference type="ARBA" id="ARBA00022801"/>
    </source>
</evidence>
<dbReference type="HOGENOM" id="CLU_036449_0_0_7"/>
<dbReference type="GO" id="GO:0006071">
    <property type="term" value="P:glycerol metabolic process"/>
    <property type="evidence" value="ECO:0007669"/>
    <property type="project" value="UniProtKB-KW"/>
</dbReference>
<comment type="catalytic activity">
    <reaction evidence="6">
        <text>a sn-glycero-3-phosphodiester + H2O = an alcohol + sn-glycerol 3-phosphate + H(+)</text>
        <dbReference type="Rhea" id="RHEA:12969"/>
        <dbReference type="ChEBI" id="CHEBI:15377"/>
        <dbReference type="ChEBI" id="CHEBI:15378"/>
        <dbReference type="ChEBI" id="CHEBI:30879"/>
        <dbReference type="ChEBI" id="CHEBI:57597"/>
        <dbReference type="ChEBI" id="CHEBI:83408"/>
        <dbReference type="EC" id="3.1.4.46"/>
    </reaction>
</comment>
<protein>
    <recommendedName>
        <fullName evidence="2">glycerophosphodiester phosphodiesterase</fullName>
        <ecNumber evidence="2">3.1.4.46</ecNumber>
    </recommendedName>
</protein>
<evidence type="ECO:0000313" key="10">
    <source>
        <dbReference type="Proteomes" id="UP000010808"/>
    </source>
</evidence>
<dbReference type="PANTHER" id="PTHR43620">
    <property type="entry name" value="GLYCEROPHOSPHORYL DIESTER PHOSPHODIESTERASE"/>
    <property type="match status" value="1"/>
</dbReference>
<evidence type="ECO:0000256" key="7">
    <source>
        <dbReference type="SAM" id="SignalP"/>
    </source>
</evidence>
<dbReference type="PROSITE" id="PS51257">
    <property type="entry name" value="PROKAR_LIPOPROTEIN"/>
    <property type="match status" value="1"/>
</dbReference>
<evidence type="ECO:0000313" key="9">
    <source>
        <dbReference type="EMBL" id="CCO23095.1"/>
    </source>
</evidence>
<dbReference type="SUPFAM" id="SSF51695">
    <property type="entry name" value="PLC-like phosphodiesterases"/>
    <property type="match status" value="1"/>
</dbReference>
<evidence type="ECO:0000256" key="1">
    <source>
        <dbReference type="ARBA" id="ARBA00007277"/>
    </source>
</evidence>
<dbReference type="RefSeq" id="WP_015335700.1">
    <property type="nucleotide sequence ID" value="NC_020055.1"/>
</dbReference>
<organism evidence="9 10">
    <name type="scientific">Maridesulfovibrio hydrothermalis AM13 = DSM 14728</name>
    <dbReference type="NCBI Taxonomy" id="1121451"/>
    <lineage>
        <taxon>Bacteria</taxon>
        <taxon>Pseudomonadati</taxon>
        <taxon>Thermodesulfobacteriota</taxon>
        <taxon>Desulfovibrionia</taxon>
        <taxon>Desulfovibrionales</taxon>
        <taxon>Desulfovibrionaceae</taxon>
        <taxon>Maridesulfovibrio</taxon>
    </lineage>
</organism>